<dbReference type="PANTHER" id="PTHR37312:SF1">
    <property type="entry name" value="MEMBRANE-BOUND ACYLTRANSFERASE YKRP-RELATED"/>
    <property type="match status" value="1"/>
</dbReference>
<feature type="transmembrane region" description="Helical" evidence="1">
    <location>
        <begin position="215"/>
        <end position="234"/>
    </location>
</feature>
<evidence type="ECO:0000313" key="4">
    <source>
        <dbReference type="Proteomes" id="UP000501387"/>
    </source>
</evidence>
<feature type="transmembrane region" description="Helical" evidence="1">
    <location>
        <begin position="60"/>
        <end position="83"/>
    </location>
</feature>
<evidence type="ECO:0000259" key="2">
    <source>
        <dbReference type="Pfam" id="PF01757"/>
    </source>
</evidence>
<feature type="transmembrane region" description="Helical" evidence="1">
    <location>
        <begin position="179"/>
        <end position="195"/>
    </location>
</feature>
<feature type="transmembrane region" description="Helical" evidence="1">
    <location>
        <begin position="37"/>
        <end position="54"/>
    </location>
</feature>
<dbReference type="GO" id="GO:0016747">
    <property type="term" value="F:acyltransferase activity, transferring groups other than amino-acyl groups"/>
    <property type="evidence" value="ECO:0007669"/>
    <property type="project" value="InterPro"/>
</dbReference>
<evidence type="ECO:0000313" key="3">
    <source>
        <dbReference type="EMBL" id="QIM17301.1"/>
    </source>
</evidence>
<dbReference type="InterPro" id="IPR052734">
    <property type="entry name" value="Nod_factor_acetyltransferase"/>
</dbReference>
<evidence type="ECO:0000256" key="1">
    <source>
        <dbReference type="SAM" id="Phobius"/>
    </source>
</evidence>
<keyword evidence="3" id="KW-0012">Acyltransferase</keyword>
<feature type="transmembrane region" description="Helical" evidence="1">
    <location>
        <begin position="303"/>
        <end position="324"/>
    </location>
</feature>
<keyword evidence="1" id="KW-1133">Transmembrane helix</keyword>
<feature type="domain" description="Acyltransferase 3" evidence="2">
    <location>
        <begin position="34"/>
        <end position="356"/>
    </location>
</feature>
<gene>
    <name evidence="3" type="ORF">G7067_03655</name>
</gene>
<proteinExistence type="predicted"/>
<dbReference type="EMBL" id="CP049934">
    <property type="protein sequence ID" value="QIM17301.1"/>
    <property type="molecule type" value="Genomic_DNA"/>
</dbReference>
<keyword evidence="4" id="KW-1185">Reference proteome</keyword>
<dbReference type="Pfam" id="PF01757">
    <property type="entry name" value="Acyl_transf_3"/>
    <property type="match status" value="1"/>
</dbReference>
<accession>A0A6G8FLS9</accession>
<sequence length="385" mass="42465">MIDPKTAEVAAEAAVSVSQKASGSAASKPRIAVWDNARFVLIALVVIGHTISTVRTDSDFAFGLYAYIYLFHMPAMILLSGMFSRTEVNAKAFRGVVQLIVLWLVWEGIWAILNFWVEGRPLGKNFLVSPAWTLWFIVTLVTMRILLPYIARLRHPLMFSIAIALIAGLSPEIGSQFSASRTLCFFPFFVAGWLIRDRGVLDGAWFMSPARAARATGWALLGAIGIAFLLVPQLRSEWRIDKWLTWRDSYGWLFANAPLGDWKPSEWFAISGGGIVVAASLLLLAGAMTLALLLVVPRRASVITVWGSRTLFVYLLHGPVVWVLRETGSIAAINSLTIGPISVGVPVMILGAVVLTMLLSMTWVTRAFKPIIEPSVDWMLQRPSH</sequence>
<dbReference type="KEGG" id="lins:G7067_03655"/>
<feature type="transmembrane region" description="Helical" evidence="1">
    <location>
        <begin position="267"/>
        <end position="296"/>
    </location>
</feature>
<dbReference type="InterPro" id="IPR002656">
    <property type="entry name" value="Acyl_transf_3_dom"/>
</dbReference>
<keyword evidence="1" id="KW-0812">Transmembrane</keyword>
<name>A0A6G8FLS9_9MICO</name>
<dbReference type="PANTHER" id="PTHR37312">
    <property type="entry name" value="MEMBRANE-BOUND ACYLTRANSFERASE YKRP-RELATED"/>
    <property type="match status" value="1"/>
</dbReference>
<feature type="transmembrane region" description="Helical" evidence="1">
    <location>
        <begin position="95"/>
        <end position="117"/>
    </location>
</feature>
<protein>
    <submittedName>
        <fullName evidence="3">Acyltransferase family protein</fullName>
    </submittedName>
</protein>
<dbReference type="AlphaFoldDB" id="A0A6G8FLS9"/>
<organism evidence="3 4">
    <name type="scientific">Leucobacter insecticola</name>
    <dbReference type="NCBI Taxonomy" id="2714934"/>
    <lineage>
        <taxon>Bacteria</taxon>
        <taxon>Bacillati</taxon>
        <taxon>Actinomycetota</taxon>
        <taxon>Actinomycetes</taxon>
        <taxon>Micrococcales</taxon>
        <taxon>Microbacteriaceae</taxon>
        <taxon>Leucobacter</taxon>
    </lineage>
</organism>
<reference evidence="3 4" key="1">
    <citation type="submission" date="2020-03" db="EMBL/GenBank/DDBJ databases">
        <title>Leucobacter sp. nov., isolated from beetles.</title>
        <authorList>
            <person name="Hyun D.-W."/>
            <person name="Bae J.-W."/>
        </authorList>
    </citation>
    <scope>NUCLEOTIDE SEQUENCE [LARGE SCALE GENOMIC DNA]</scope>
    <source>
        <strain evidence="3 4">HDW9B</strain>
    </source>
</reference>
<dbReference type="Proteomes" id="UP000501387">
    <property type="component" value="Chromosome"/>
</dbReference>
<feature type="transmembrane region" description="Helical" evidence="1">
    <location>
        <begin position="129"/>
        <end position="150"/>
    </location>
</feature>
<feature type="transmembrane region" description="Helical" evidence="1">
    <location>
        <begin position="157"/>
        <end position="173"/>
    </location>
</feature>
<feature type="transmembrane region" description="Helical" evidence="1">
    <location>
        <begin position="336"/>
        <end position="359"/>
    </location>
</feature>
<keyword evidence="3" id="KW-0808">Transferase</keyword>
<keyword evidence="1" id="KW-0472">Membrane</keyword>